<evidence type="ECO:0000256" key="1">
    <source>
        <dbReference type="SAM" id="Coils"/>
    </source>
</evidence>
<feature type="coiled-coil region" evidence="1">
    <location>
        <begin position="69"/>
        <end position="96"/>
    </location>
</feature>
<reference evidence="4" key="1">
    <citation type="submission" date="2020-05" db="EMBL/GenBank/DDBJ databases">
        <authorList>
            <person name="Chiriac C."/>
            <person name="Salcher M."/>
            <person name="Ghai R."/>
            <person name="Kavagutti S V."/>
        </authorList>
    </citation>
    <scope>NUCLEOTIDE SEQUENCE</scope>
</reference>
<evidence type="ECO:0000313" key="3">
    <source>
        <dbReference type="EMBL" id="CAB4831836.1"/>
    </source>
</evidence>
<dbReference type="EMBL" id="CAFABE010000065">
    <property type="protein sequence ID" value="CAB4831836.1"/>
    <property type="molecule type" value="Genomic_DNA"/>
</dbReference>
<dbReference type="EMBL" id="CAFBPM010000006">
    <property type="protein sequence ID" value="CAB5019700.1"/>
    <property type="molecule type" value="Genomic_DNA"/>
</dbReference>
<evidence type="ECO:0000313" key="4">
    <source>
        <dbReference type="EMBL" id="CAB4871926.1"/>
    </source>
</evidence>
<accession>A0A6J7DN20</accession>
<feature type="compositionally biased region" description="Basic and acidic residues" evidence="2">
    <location>
        <begin position="9"/>
        <end position="23"/>
    </location>
</feature>
<sequence>MTPSSKSGMSKDHKDALARGRREGAAVRRYLEAIASTRGKRGRKRTPASVERRIKLIDTELASTDALQGLLLRQERKDLEAELKRLSAKLDMKTLEKEFISSASGYGERKGIDYSTWREAGVAPSVLLKAGIKRTRRT</sequence>
<proteinExistence type="predicted"/>
<dbReference type="AlphaFoldDB" id="A0A6J7DN20"/>
<organism evidence="4">
    <name type="scientific">freshwater metagenome</name>
    <dbReference type="NCBI Taxonomy" id="449393"/>
    <lineage>
        <taxon>unclassified sequences</taxon>
        <taxon>metagenomes</taxon>
        <taxon>ecological metagenomes</taxon>
    </lineage>
</organism>
<keyword evidence="1" id="KW-0175">Coiled coil</keyword>
<name>A0A6J7DN20_9ZZZZ</name>
<gene>
    <name evidence="3" type="ORF">UFOPK3164_01270</name>
    <name evidence="4" type="ORF">UFOPK3427_00858</name>
    <name evidence="5" type="ORF">UFOPK4112_00841</name>
</gene>
<evidence type="ECO:0000256" key="2">
    <source>
        <dbReference type="SAM" id="MobiDB-lite"/>
    </source>
</evidence>
<protein>
    <submittedName>
        <fullName evidence="4">Unannotated protein</fullName>
    </submittedName>
</protein>
<dbReference type="EMBL" id="CAFBLT010000001">
    <property type="protein sequence ID" value="CAB4871926.1"/>
    <property type="molecule type" value="Genomic_DNA"/>
</dbReference>
<feature type="region of interest" description="Disordered" evidence="2">
    <location>
        <begin position="1"/>
        <end position="23"/>
    </location>
</feature>
<evidence type="ECO:0000313" key="5">
    <source>
        <dbReference type="EMBL" id="CAB5019700.1"/>
    </source>
</evidence>